<name>A0ABT0NME0_9ACTN</name>
<keyword evidence="2" id="KW-0597">Phosphoprotein</keyword>
<dbReference type="InterPro" id="IPR006162">
    <property type="entry name" value="Ppantetheine_attach_site"/>
</dbReference>
<dbReference type="SUPFAM" id="SSF47336">
    <property type="entry name" value="ACP-like"/>
    <property type="match status" value="1"/>
</dbReference>
<organism evidence="4 5">
    <name type="scientific">Streptomyces lavenduligriseus</name>
    <dbReference type="NCBI Taxonomy" id="67315"/>
    <lineage>
        <taxon>Bacteria</taxon>
        <taxon>Bacillati</taxon>
        <taxon>Actinomycetota</taxon>
        <taxon>Actinomycetes</taxon>
        <taxon>Kitasatosporales</taxon>
        <taxon>Streptomycetaceae</taxon>
        <taxon>Streptomyces</taxon>
    </lineage>
</organism>
<accession>A0ABT0NME0</accession>
<dbReference type="Proteomes" id="UP001202052">
    <property type="component" value="Unassembled WGS sequence"/>
</dbReference>
<sequence>MPQQTHESLEQIQQTVLEIINSKVEEARIGAEDNLLDCGVDSLLAAQIVAALEIRFDVELVEEFFAAPTAAAISRSIVAARTGS</sequence>
<feature type="domain" description="Carrier" evidence="3">
    <location>
        <begin position="7"/>
        <end position="84"/>
    </location>
</feature>
<dbReference type="PROSITE" id="PS50075">
    <property type="entry name" value="CARRIER"/>
    <property type="match status" value="1"/>
</dbReference>
<evidence type="ECO:0000259" key="3">
    <source>
        <dbReference type="PROSITE" id="PS50075"/>
    </source>
</evidence>
<evidence type="ECO:0000313" key="5">
    <source>
        <dbReference type="Proteomes" id="UP001202052"/>
    </source>
</evidence>
<evidence type="ECO:0000256" key="2">
    <source>
        <dbReference type="ARBA" id="ARBA00022553"/>
    </source>
</evidence>
<dbReference type="InterPro" id="IPR036736">
    <property type="entry name" value="ACP-like_sf"/>
</dbReference>
<dbReference type="Gene3D" id="1.10.1200.10">
    <property type="entry name" value="ACP-like"/>
    <property type="match status" value="1"/>
</dbReference>
<dbReference type="InterPro" id="IPR009081">
    <property type="entry name" value="PP-bd_ACP"/>
</dbReference>
<proteinExistence type="predicted"/>
<dbReference type="Pfam" id="PF00550">
    <property type="entry name" value="PP-binding"/>
    <property type="match status" value="1"/>
</dbReference>
<dbReference type="GeneID" id="95743531"/>
<dbReference type="RefSeq" id="WP_030789009.1">
    <property type="nucleotide sequence ID" value="NZ_JAMCCK010000006.1"/>
</dbReference>
<keyword evidence="5" id="KW-1185">Reference proteome</keyword>
<reference evidence="4 5" key="1">
    <citation type="submission" date="2022-05" db="EMBL/GenBank/DDBJ databases">
        <title>Genome Resource of Streptomyces lavenduligriseus GA1-1, a Strain with Broad-Spectrum Antifungal Activity against Phytopathogenic Fungi.</title>
        <authorList>
            <person name="Qi D."/>
        </authorList>
    </citation>
    <scope>NUCLEOTIDE SEQUENCE [LARGE SCALE GENOMIC DNA]</scope>
    <source>
        <strain evidence="4 5">GA1-1</strain>
    </source>
</reference>
<comment type="caution">
    <text evidence="4">The sequence shown here is derived from an EMBL/GenBank/DDBJ whole genome shotgun (WGS) entry which is preliminary data.</text>
</comment>
<gene>
    <name evidence="4" type="ORF">M4438_03605</name>
</gene>
<evidence type="ECO:0000313" key="4">
    <source>
        <dbReference type="EMBL" id="MCL3992624.1"/>
    </source>
</evidence>
<dbReference type="PROSITE" id="PS00012">
    <property type="entry name" value="PHOSPHOPANTETHEINE"/>
    <property type="match status" value="1"/>
</dbReference>
<protein>
    <submittedName>
        <fullName evidence="4">Acyl carrier protein</fullName>
    </submittedName>
</protein>
<keyword evidence="1" id="KW-0596">Phosphopantetheine</keyword>
<dbReference type="EMBL" id="JAMCCK010000006">
    <property type="protein sequence ID" value="MCL3992624.1"/>
    <property type="molecule type" value="Genomic_DNA"/>
</dbReference>
<evidence type="ECO:0000256" key="1">
    <source>
        <dbReference type="ARBA" id="ARBA00022450"/>
    </source>
</evidence>